<evidence type="ECO:0000256" key="5">
    <source>
        <dbReference type="ARBA" id="ARBA00022801"/>
    </source>
</evidence>
<evidence type="ECO:0000259" key="9">
    <source>
        <dbReference type="Pfam" id="PF12320"/>
    </source>
</evidence>
<keyword evidence="7" id="KW-0255">Endonuclease</keyword>
<dbReference type="EMBL" id="CP116394">
    <property type="protein sequence ID" value="WCE46769.1"/>
    <property type="molecule type" value="Genomic_DNA"/>
</dbReference>
<evidence type="ECO:0000256" key="2">
    <source>
        <dbReference type="ARBA" id="ARBA00011322"/>
    </source>
</evidence>
<organism evidence="10 11">
    <name type="scientific">Winkia neuii subsp. anitrata</name>
    <dbReference type="NCBI Taxonomy" id="29318"/>
    <lineage>
        <taxon>Bacteria</taxon>
        <taxon>Bacillati</taxon>
        <taxon>Actinomycetota</taxon>
        <taxon>Actinomycetes</taxon>
        <taxon>Actinomycetales</taxon>
        <taxon>Actinomycetaceae</taxon>
        <taxon>Winkia</taxon>
    </lineage>
</organism>
<dbReference type="InterPro" id="IPR029052">
    <property type="entry name" value="Metallo-depent_PP-like"/>
</dbReference>
<dbReference type="Pfam" id="PF00149">
    <property type="entry name" value="Metallophos"/>
    <property type="match status" value="1"/>
</dbReference>
<evidence type="ECO:0000256" key="7">
    <source>
        <dbReference type="RuleBase" id="RU363069"/>
    </source>
</evidence>
<sequence length="378" mass="41563">MKFIHTSDWHLGRTLHGADMVPAQRLFIDSLVDLAKEHRVDAVLISGDVYDRALPSAGAVELLEDALHRLTKFTRVIYCPGNHDSAKRLGFGAEFFRDELVVVSRLSQVGKAVPVADGVVYPLPYLEPIAASHFFGTATTHQDVMSAAMQLVSQDLQQRRQKDPSLPAVVMAHAFVLGGISSDSERDISIGGVEAVSADLFEKMSYVALGHLHRYQHLQGPVPIYYSGSPVPYSFSEAGTAKCALLVACQDGNTTVTRLPIPQVRPIATITGTLEELLSPAFASYQDAWVAAQVTDVSRPPNLHRQLLERFPHLLTVQFVGAQRRPSLPTTTVVQQDPVQVTIDFAQQVGRKELTQKGKQIVEQIWYQVRKGDEHAAS</sequence>
<gene>
    <name evidence="7" type="primary">sbcD</name>
    <name evidence="10" type="ORF">PIG85_03745</name>
</gene>
<evidence type="ECO:0000256" key="4">
    <source>
        <dbReference type="ARBA" id="ARBA00022722"/>
    </source>
</evidence>
<dbReference type="SUPFAM" id="SSF56300">
    <property type="entry name" value="Metallo-dependent phosphatases"/>
    <property type="match status" value="1"/>
</dbReference>
<feature type="domain" description="Calcineurin-like phosphoesterase" evidence="8">
    <location>
        <begin position="1"/>
        <end position="215"/>
    </location>
</feature>
<keyword evidence="7" id="KW-0235">DNA replication</keyword>
<keyword evidence="4 7" id="KW-0540">Nuclease</keyword>
<dbReference type="KEGG" id="wne:PIG85_03745"/>
<dbReference type="PANTHER" id="PTHR30337:SF0">
    <property type="entry name" value="NUCLEASE SBCCD SUBUNIT D"/>
    <property type="match status" value="1"/>
</dbReference>
<name>A0AB38XRG2_9ACTO</name>
<dbReference type="GO" id="GO:0006260">
    <property type="term" value="P:DNA replication"/>
    <property type="evidence" value="ECO:0007669"/>
    <property type="project" value="UniProtKB-KW"/>
</dbReference>
<dbReference type="InterPro" id="IPR004843">
    <property type="entry name" value="Calcineurin-like_PHP"/>
</dbReference>
<dbReference type="CDD" id="cd00840">
    <property type="entry name" value="MPP_Mre11_N"/>
    <property type="match status" value="1"/>
</dbReference>
<evidence type="ECO:0000256" key="3">
    <source>
        <dbReference type="ARBA" id="ARBA00013365"/>
    </source>
</evidence>
<dbReference type="RefSeq" id="WP_004806056.1">
    <property type="nucleotide sequence ID" value="NZ_CP116394.1"/>
</dbReference>
<dbReference type="NCBIfam" id="TIGR00619">
    <property type="entry name" value="sbcd"/>
    <property type="match status" value="1"/>
</dbReference>
<evidence type="ECO:0000256" key="6">
    <source>
        <dbReference type="ARBA" id="ARBA00022839"/>
    </source>
</evidence>
<comment type="subunit">
    <text evidence="2 7">Heterodimer of SbcC and SbcD.</text>
</comment>
<comment type="similarity">
    <text evidence="1 7">Belongs to the SbcD family.</text>
</comment>
<protein>
    <recommendedName>
        <fullName evidence="3 7">Nuclease SbcCD subunit D</fullName>
    </recommendedName>
</protein>
<dbReference type="Pfam" id="PF12320">
    <property type="entry name" value="SbcD_C"/>
    <property type="match status" value="1"/>
</dbReference>
<dbReference type="AlphaFoldDB" id="A0AB38XRG2"/>
<keyword evidence="6 7" id="KW-0269">Exonuclease</keyword>
<dbReference type="Gene3D" id="3.60.21.10">
    <property type="match status" value="1"/>
</dbReference>
<keyword evidence="5 7" id="KW-0378">Hydrolase</keyword>
<dbReference type="PANTHER" id="PTHR30337">
    <property type="entry name" value="COMPONENT OF ATP-DEPENDENT DSDNA EXONUCLEASE"/>
    <property type="match status" value="1"/>
</dbReference>
<dbReference type="InterPro" id="IPR041796">
    <property type="entry name" value="Mre11_N"/>
</dbReference>
<evidence type="ECO:0000313" key="10">
    <source>
        <dbReference type="EMBL" id="WCE46769.1"/>
    </source>
</evidence>
<keyword evidence="7" id="KW-0233">DNA recombination</keyword>
<dbReference type="InterPro" id="IPR026843">
    <property type="entry name" value="SbcD_C"/>
</dbReference>
<accession>A0AB38XRG2</accession>
<evidence type="ECO:0000313" key="11">
    <source>
        <dbReference type="Proteomes" id="UP001211044"/>
    </source>
</evidence>
<evidence type="ECO:0000259" key="8">
    <source>
        <dbReference type="Pfam" id="PF00149"/>
    </source>
</evidence>
<proteinExistence type="inferred from homology"/>
<evidence type="ECO:0000256" key="1">
    <source>
        <dbReference type="ARBA" id="ARBA00010555"/>
    </source>
</evidence>
<dbReference type="GO" id="GO:0008408">
    <property type="term" value="F:3'-5' exonuclease activity"/>
    <property type="evidence" value="ECO:0007669"/>
    <property type="project" value="InterPro"/>
</dbReference>
<reference evidence="10" key="1">
    <citation type="submission" date="2023-01" db="EMBL/GenBank/DDBJ databases">
        <title>Comparative Genomic Analysis of the Clinically-Derived Winkia Strain NY0527 Provides Evidence into the Taxonomic Reassignment of Winkia neuii and Characterizes Their Virulence Traits.</title>
        <authorList>
            <person name="Cai X."/>
            <person name="Peng Y."/>
            <person name="Li M."/>
            <person name="Qiu Y."/>
            <person name="Wang Y."/>
            <person name="Xu L."/>
            <person name="Hou Q."/>
        </authorList>
    </citation>
    <scope>NUCLEOTIDE SEQUENCE</scope>
    <source>
        <strain evidence="10">NY0527</strain>
    </source>
</reference>
<feature type="domain" description="Nuclease SbcCD subunit D C-terminal" evidence="9">
    <location>
        <begin position="265"/>
        <end position="347"/>
    </location>
</feature>
<dbReference type="GO" id="GO:0006310">
    <property type="term" value="P:DNA recombination"/>
    <property type="evidence" value="ECO:0007669"/>
    <property type="project" value="UniProtKB-KW"/>
</dbReference>
<dbReference type="InterPro" id="IPR050535">
    <property type="entry name" value="DNA_Repair-Maintenance_Comp"/>
</dbReference>
<comment type="function">
    <text evidence="7">SbcCD cleaves DNA hairpin structures. These structures can inhibit DNA replication and are intermediates in certain DNA recombination reactions. The complex acts as a 3'-&gt;5' double strand exonuclease that can open hairpins. It also has a 5' single-strand endonuclease activity.</text>
</comment>
<dbReference type="Proteomes" id="UP001211044">
    <property type="component" value="Chromosome"/>
</dbReference>
<dbReference type="InterPro" id="IPR004593">
    <property type="entry name" value="SbcD"/>
</dbReference>
<dbReference type="GO" id="GO:0004519">
    <property type="term" value="F:endonuclease activity"/>
    <property type="evidence" value="ECO:0007669"/>
    <property type="project" value="UniProtKB-KW"/>
</dbReference>